<dbReference type="PROSITE" id="PS50157">
    <property type="entry name" value="ZINC_FINGER_C2H2_2"/>
    <property type="match status" value="3"/>
</dbReference>
<dbReference type="GO" id="GO:0008270">
    <property type="term" value="F:zinc ion binding"/>
    <property type="evidence" value="ECO:0007669"/>
    <property type="project" value="UniProtKB-KW"/>
</dbReference>
<dbReference type="GO" id="GO:0005634">
    <property type="term" value="C:nucleus"/>
    <property type="evidence" value="ECO:0007669"/>
    <property type="project" value="UniProtKB-SubCell"/>
</dbReference>
<keyword evidence="4 9" id="KW-0863">Zinc-finger</keyword>
<dbReference type="SMART" id="SM00355">
    <property type="entry name" value="ZnF_C2H2"/>
    <property type="match status" value="4"/>
</dbReference>
<dbReference type="InterPro" id="IPR036236">
    <property type="entry name" value="Znf_C2H2_sf"/>
</dbReference>
<evidence type="ECO:0000256" key="1">
    <source>
        <dbReference type="ARBA" id="ARBA00004123"/>
    </source>
</evidence>
<keyword evidence="3" id="KW-0677">Repeat</keyword>
<dbReference type="Pfam" id="PF00096">
    <property type="entry name" value="zf-C2H2"/>
    <property type="match status" value="3"/>
</dbReference>
<dbReference type="EMBL" id="JAIWYP010000001">
    <property type="protein sequence ID" value="KAH3897337.1"/>
    <property type="molecule type" value="Genomic_DNA"/>
</dbReference>
<dbReference type="Proteomes" id="UP000828390">
    <property type="component" value="Unassembled WGS sequence"/>
</dbReference>
<evidence type="ECO:0000256" key="8">
    <source>
        <dbReference type="ARBA" id="ARBA00023242"/>
    </source>
</evidence>
<evidence type="ECO:0000259" key="10">
    <source>
        <dbReference type="PROSITE" id="PS50157"/>
    </source>
</evidence>
<feature type="domain" description="C2H2-type" evidence="10">
    <location>
        <begin position="24"/>
        <end position="47"/>
    </location>
</feature>
<dbReference type="InterPro" id="IPR050636">
    <property type="entry name" value="C2H2-ZF_domain-containing"/>
</dbReference>
<evidence type="ECO:0000256" key="7">
    <source>
        <dbReference type="ARBA" id="ARBA00023163"/>
    </source>
</evidence>
<organism evidence="11 12">
    <name type="scientific">Dreissena polymorpha</name>
    <name type="common">Zebra mussel</name>
    <name type="synonym">Mytilus polymorpha</name>
    <dbReference type="NCBI Taxonomy" id="45954"/>
    <lineage>
        <taxon>Eukaryota</taxon>
        <taxon>Metazoa</taxon>
        <taxon>Spiralia</taxon>
        <taxon>Lophotrochozoa</taxon>
        <taxon>Mollusca</taxon>
        <taxon>Bivalvia</taxon>
        <taxon>Autobranchia</taxon>
        <taxon>Heteroconchia</taxon>
        <taxon>Euheterodonta</taxon>
        <taxon>Imparidentia</taxon>
        <taxon>Neoheterodontei</taxon>
        <taxon>Myida</taxon>
        <taxon>Dreissenoidea</taxon>
        <taxon>Dreissenidae</taxon>
        <taxon>Dreissena</taxon>
    </lineage>
</organism>
<dbReference type="Gene3D" id="3.30.160.60">
    <property type="entry name" value="Classic Zinc Finger"/>
    <property type="match status" value="3"/>
</dbReference>
<protein>
    <recommendedName>
        <fullName evidence="10">C2H2-type domain-containing protein</fullName>
    </recommendedName>
</protein>
<feature type="domain" description="C2H2-type" evidence="10">
    <location>
        <begin position="104"/>
        <end position="132"/>
    </location>
</feature>
<comment type="caution">
    <text evidence="11">The sequence shown here is derived from an EMBL/GenBank/DDBJ whole genome shotgun (WGS) entry which is preliminary data.</text>
</comment>
<comment type="subcellular location">
    <subcellularLocation>
        <location evidence="1">Nucleus</location>
    </subcellularLocation>
</comment>
<dbReference type="PANTHER" id="PTHR47772">
    <property type="entry name" value="ZINC FINGER PROTEIN 200"/>
    <property type="match status" value="1"/>
</dbReference>
<keyword evidence="7" id="KW-0804">Transcription</keyword>
<evidence type="ECO:0000256" key="4">
    <source>
        <dbReference type="ARBA" id="ARBA00022771"/>
    </source>
</evidence>
<keyword evidence="5" id="KW-0862">Zinc</keyword>
<dbReference type="AlphaFoldDB" id="A0A9D4NIQ0"/>
<evidence type="ECO:0000256" key="9">
    <source>
        <dbReference type="PROSITE-ProRule" id="PRU00042"/>
    </source>
</evidence>
<evidence type="ECO:0000256" key="2">
    <source>
        <dbReference type="ARBA" id="ARBA00022723"/>
    </source>
</evidence>
<name>A0A9D4NIQ0_DREPO</name>
<keyword evidence="6" id="KW-0805">Transcription regulation</keyword>
<dbReference type="PANTHER" id="PTHR47772:SF12">
    <property type="entry name" value="RB-ASSOCIATED KRAB ZINC FINGER-RELATED"/>
    <property type="match status" value="1"/>
</dbReference>
<gene>
    <name evidence="11" type="ORF">DPMN_021525</name>
</gene>
<reference evidence="11" key="2">
    <citation type="submission" date="2020-11" db="EMBL/GenBank/DDBJ databases">
        <authorList>
            <person name="McCartney M.A."/>
            <person name="Auch B."/>
            <person name="Kono T."/>
            <person name="Mallez S."/>
            <person name="Becker A."/>
            <person name="Gohl D.M."/>
            <person name="Silverstein K.A.T."/>
            <person name="Koren S."/>
            <person name="Bechman K.B."/>
            <person name="Herman A."/>
            <person name="Abrahante J.E."/>
            <person name="Garbe J."/>
        </authorList>
    </citation>
    <scope>NUCLEOTIDE SEQUENCE</scope>
    <source>
        <strain evidence="11">Duluth1</strain>
        <tissue evidence="11">Whole animal</tissue>
    </source>
</reference>
<keyword evidence="2" id="KW-0479">Metal-binding</keyword>
<dbReference type="PROSITE" id="PS00028">
    <property type="entry name" value="ZINC_FINGER_C2H2_1"/>
    <property type="match status" value="1"/>
</dbReference>
<evidence type="ECO:0000256" key="3">
    <source>
        <dbReference type="ARBA" id="ARBA00022737"/>
    </source>
</evidence>
<sequence>MLKTRAALLRHTRKHANSGNYYCCGKAFQDAYHLRRHRASKHEGPKRHVCVQCGRSFAAKYLLAAHEKSERKQGFVKCDQCGLEVRSASDLKEHVKTHLPDKCYRCEECFKTYKHKTNLSRHVRTSHKSVNTDKNHNS</sequence>
<proteinExistence type="predicted"/>
<dbReference type="InterPro" id="IPR013087">
    <property type="entry name" value="Znf_C2H2_type"/>
</dbReference>
<keyword evidence="12" id="KW-1185">Reference proteome</keyword>
<evidence type="ECO:0000256" key="5">
    <source>
        <dbReference type="ARBA" id="ARBA00022833"/>
    </source>
</evidence>
<feature type="domain" description="C2H2-type" evidence="10">
    <location>
        <begin position="76"/>
        <end position="103"/>
    </location>
</feature>
<evidence type="ECO:0000256" key="6">
    <source>
        <dbReference type="ARBA" id="ARBA00023015"/>
    </source>
</evidence>
<keyword evidence="8" id="KW-0539">Nucleus</keyword>
<evidence type="ECO:0000313" key="11">
    <source>
        <dbReference type="EMBL" id="KAH3897337.1"/>
    </source>
</evidence>
<evidence type="ECO:0000313" key="12">
    <source>
        <dbReference type="Proteomes" id="UP000828390"/>
    </source>
</evidence>
<dbReference type="SUPFAM" id="SSF57667">
    <property type="entry name" value="beta-beta-alpha zinc fingers"/>
    <property type="match status" value="2"/>
</dbReference>
<accession>A0A9D4NIQ0</accession>
<reference evidence="11" key="1">
    <citation type="journal article" date="2019" name="bioRxiv">
        <title>The Genome of the Zebra Mussel, Dreissena polymorpha: A Resource for Invasive Species Research.</title>
        <authorList>
            <person name="McCartney M.A."/>
            <person name="Auch B."/>
            <person name="Kono T."/>
            <person name="Mallez S."/>
            <person name="Zhang Y."/>
            <person name="Obille A."/>
            <person name="Becker A."/>
            <person name="Abrahante J.E."/>
            <person name="Garbe J."/>
            <person name="Badalamenti J.P."/>
            <person name="Herman A."/>
            <person name="Mangelson H."/>
            <person name="Liachko I."/>
            <person name="Sullivan S."/>
            <person name="Sone E.D."/>
            <person name="Koren S."/>
            <person name="Silverstein K.A.T."/>
            <person name="Beckman K.B."/>
            <person name="Gohl D.M."/>
        </authorList>
    </citation>
    <scope>NUCLEOTIDE SEQUENCE</scope>
    <source>
        <strain evidence="11">Duluth1</strain>
        <tissue evidence="11">Whole animal</tissue>
    </source>
</reference>